<feature type="transmembrane region" description="Helical" evidence="1">
    <location>
        <begin position="14"/>
        <end position="35"/>
    </location>
</feature>
<dbReference type="EMBL" id="JBHSXX010000001">
    <property type="protein sequence ID" value="MFC6869618.1"/>
    <property type="molecule type" value="Genomic_DNA"/>
</dbReference>
<evidence type="ECO:0000256" key="1">
    <source>
        <dbReference type="SAM" id="Phobius"/>
    </source>
</evidence>
<evidence type="ECO:0008006" key="4">
    <source>
        <dbReference type="Google" id="ProtNLM"/>
    </source>
</evidence>
<proteinExistence type="predicted"/>
<keyword evidence="1" id="KW-0812">Transmembrane</keyword>
<dbReference type="Proteomes" id="UP001596337">
    <property type="component" value="Unassembled WGS sequence"/>
</dbReference>
<keyword evidence="1" id="KW-1133">Transmembrane helix</keyword>
<comment type="caution">
    <text evidence="2">The sequence shown here is derived from an EMBL/GenBank/DDBJ whole genome shotgun (WGS) entry which is preliminary data.</text>
</comment>
<reference evidence="3" key="1">
    <citation type="journal article" date="2019" name="Int. J. Syst. Evol. Microbiol.">
        <title>The Global Catalogue of Microorganisms (GCM) 10K type strain sequencing project: providing services to taxonomists for standard genome sequencing and annotation.</title>
        <authorList>
            <consortium name="The Broad Institute Genomics Platform"/>
            <consortium name="The Broad Institute Genome Sequencing Center for Infectious Disease"/>
            <person name="Wu L."/>
            <person name="Ma J."/>
        </authorList>
    </citation>
    <scope>NUCLEOTIDE SEQUENCE [LARGE SCALE GENOMIC DNA]</scope>
    <source>
        <strain evidence="3">KCTC 32255</strain>
    </source>
</reference>
<accession>A0ABW2C3R1</accession>
<keyword evidence="3" id="KW-1185">Reference proteome</keyword>
<sequence>MVIAQLNAPEWADIAVRLAALVVVGTALVTLIIAWRRKRDNDR</sequence>
<keyword evidence="1" id="KW-0472">Membrane</keyword>
<dbReference type="RefSeq" id="WP_345397406.1">
    <property type="nucleotide sequence ID" value="NZ_BAABLA010000027.1"/>
</dbReference>
<evidence type="ECO:0000313" key="3">
    <source>
        <dbReference type="Proteomes" id="UP001596337"/>
    </source>
</evidence>
<organism evidence="2 3">
    <name type="scientific">Haloechinothrix salitolerans</name>
    <dbReference type="NCBI Taxonomy" id="926830"/>
    <lineage>
        <taxon>Bacteria</taxon>
        <taxon>Bacillati</taxon>
        <taxon>Actinomycetota</taxon>
        <taxon>Actinomycetes</taxon>
        <taxon>Pseudonocardiales</taxon>
        <taxon>Pseudonocardiaceae</taxon>
        <taxon>Haloechinothrix</taxon>
    </lineage>
</organism>
<protein>
    <recommendedName>
        <fullName evidence="4">PEP-CTERM protein-sorting domain-containing protein</fullName>
    </recommendedName>
</protein>
<name>A0ABW2C3R1_9PSEU</name>
<gene>
    <name evidence="2" type="ORF">ACFQGD_20985</name>
</gene>
<evidence type="ECO:0000313" key="2">
    <source>
        <dbReference type="EMBL" id="MFC6869618.1"/>
    </source>
</evidence>